<organism evidence="1 2">
    <name type="scientific">Funneliformis caledonium</name>
    <dbReference type="NCBI Taxonomy" id="1117310"/>
    <lineage>
        <taxon>Eukaryota</taxon>
        <taxon>Fungi</taxon>
        <taxon>Fungi incertae sedis</taxon>
        <taxon>Mucoromycota</taxon>
        <taxon>Glomeromycotina</taxon>
        <taxon>Glomeromycetes</taxon>
        <taxon>Glomerales</taxon>
        <taxon>Glomeraceae</taxon>
        <taxon>Funneliformis</taxon>
    </lineage>
</organism>
<gene>
    <name evidence="1" type="ORF">FCALED_LOCUS2141</name>
</gene>
<keyword evidence="2" id="KW-1185">Reference proteome</keyword>
<dbReference type="AlphaFoldDB" id="A0A9N8Z155"/>
<dbReference type="OrthoDB" id="6718656at2759"/>
<name>A0A9N8Z155_9GLOM</name>
<proteinExistence type="predicted"/>
<dbReference type="Proteomes" id="UP000789570">
    <property type="component" value="Unassembled WGS sequence"/>
</dbReference>
<dbReference type="EMBL" id="CAJVPQ010000311">
    <property type="protein sequence ID" value="CAG8469295.1"/>
    <property type="molecule type" value="Genomic_DNA"/>
</dbReference>
<evidence type="ECO:0000313" key="2">
    <source>
        <dbReference type="Proteomes" id="UP000789570"/>
    </source>
</evidence>
<protein>
    <submittedName>
        <fullName evidence="1">5656_t:CDS:1</fullName>
    </submittedName>
</protein>
<accession>A0A9N8Z155</accession>
<comment type="caution">
    <text evidence="1">The sequence shown here is derived from an EMBL/GenBank/DDBJ whole genome shotgun (WGS) entry which is preliminary data.</text>
</comment>
<feature type="non-terminal residue" evidence="1">
    <location>
        <position position="1"/>
    </location>
</feature>
<evidence type="ECO:0000313" key="1">
    <source>
        <dbReference type="EMBL" id="CAG8469295.1"/>
    </source>
</evidence>
<reference evidence="1" key="1">
    <citation type="submission" date="2021-06" db="EMBL/GenBank/DDBJ databases">
        <authorList>
            <person name="Kallberg Y."/>
            <person name="Tangrot J."/>
            <person name="Rosling A."/>
        </authorList>
    </citation>
    <scope>NUCLEOTIDE SEQUENCE</scope>
    <source>
        <strain evidence="1">UK204</strain>
    </source>
</reference>
<sequence>SPKWASGNSKIDEFIRYTQLNTDDDMNNLEWIDFQQFESVESINQRGAFSTTSSAVWREGPRWKLDEKPKDGGALADCFGMTKDPTSCYIFVMKYYENGNLYSYLDEFMEVRPLKGIRPTAAQLYDLLGSWSDPNKSEPFDQDVITGSRQQIDPRAYYTSRLLHFPEESSIWMVIPVIILKIKGSDRKHIRPEKDFDY</sequence>